<accession>A0A4Y2MU57</accession>
<reference evidence="1 2" key="1">
    <citation type="journal article" date="2019" name="Sci. Rep.">
        <title>Orb-weaving spider Araneus ventricosus genome elucidates the spidroin gene catalogue.</title>
        <authorList>
            <person name="Kono N."/>
            <person name="Nakamura H."/>
            <person name="Ohtoshi R."/>
            <person name="Moran D.A.P."/>
            <person name="Shinohara A."/>
            <person name="Yoshida Y."/>
            <person name="Fujiwara M."/>
            <person name="Mori M."/>
            <person name="Tomita M."/>
            <person name="Arakawa K."/>
        </authorList>
    </citation>
    <scope>NUCLEOTIDE SEQUENCE [LARGE SCALE GENOMIC DNA]</scope>
</reference>
<keyword evidence="2" id="KW-1185">Reference proteome</keyword>
<gene>
    <name evidence="1" type="ORF">AVEN_264517_1</name>
</gene>
<name>A0A4Y2MU57_ARAVE</name>
<evidence type="ECO:0000313" key="1">
    <source>
        <dbReference type="EMBL" id="GBN30223.1"/>
    </source>
</evidence>
<evidence type="ECO:0000313" key="2">
    <source>
        <dbReference type="Proteomes" id="UP000499080"/>
    </source>
</evidence>
<dbReference type="Proteomes" id="UP000499080">
    <property type="component" value="Unassembled WGS sequence"/>
</dbReference>
<dbReference type="AlphaFoldDB" id="A0A4Y2MU57"/>
<proteinExistence type="predicted"/>
<protein>
    <submittedName>
        <fullName evidence="1">Uncharacterized protein</fullName>
    </submittedName>
</protein>
<organism evidence="1 2">
    <name type="scientific">Araneus ventricosus</name>
    <name type="common">Orbweaver spider</name>
    <name type="synonym">Epeira ventricosa</name>
    <dbReference type="NCBI Taxonomy" id="182803"/>
    <lineage>
        <taxon>Eukaryota</taxon>
        <taxon>Metazoa</taxon>
        <taxon>Ecdysozoa</taxon>
        <taxon>Arthropoda</taxon>
        <taxon>Chelicerata</taxon>
        <taxon>Arachnida</taxon>
        <taxon>Araneae</taxon>
        <taxon>Araneomorphae</taxon>
        <taxon>Entelegynae</taxon>
        <taxon>Araneoidea</taxon>
        <taxon>Araneidae</taxon>
        <taxon>Araneus</taxon>
    </lineage>
</organism>
<dbReference type="EMBL" id="BGPR01283792">
    <property type="protein sequence ID" value="GBN30223.1"/>
    <property type="molecule type" value="Genomic_DNA"/>
</dbReference>
<comment type="caution">
    <text evidence="1">The sequence shown here is derived from an EMBL/GenBank/DDBJ whole genome shotgun (WGS) entry which is preliminary data.</text>
</comment>
<dbReference type="OrthoDB" id="6774129at2759"/>
<sequence>MDGPNVNLKVLDMMMEEMKNDFNTSLLNVGTCGLHVMHIAFRGGCSGVFPEVEEAASAVKDSPARREDFASLNPDVKFPIKFCKHG</sequence>